<dbReference type="InterPro" id="IPR051859">
    <property type="entry name" value="DCAF"/>
</dbReference>
<sequence>MSRRFNENSESEIDLPINSSPDNFQVPLLKSEISLATKQACGFVDNVDKRNLSVTSMIQRRALGPSFSTGERCRISSNFLPNKMHQVDKYSTKAFCGSYSTDGRFFLTASQGKLLPLKFRFYSEQNLLFDKFLRLYRTHNGDFVQFKTIPARDVGWSILDTAFSPDGNYIVYSSWSECCKYSMLDTDRRNVEYQWKALYFIKCLQIYSPVNDRWKNEREQNCTGFTQCNECFRCTRFKECSKTGLSFRSLAYLNSECRNNANTNSRVASVVLVIIYLCPVYGDSSAQESLSLCPENRRFCVFSLVFSSDGREILGGANDGYLYVYDRECHQRAFRIEGHDNDVNTVAFADNTSQILYSAGDDGLCKVWDRRTLNESDPHPVGVLAGHMDGITYIDPRGDGRYLITNSKDQTIKLWDVRAFSDHNGEQNTRKAVANQNWDYRWQRVPKRLHRARNMLEGDTSIMTYRGHSVLQTLIRCHFSPSSITGQRYIYTGCAAGRVIIYDVLTGRIVSSLVGHNGCVRDVSWHPFHQEIVSTSWDGAIVSWRYAGKTALDNSGLEEKTDAESPPRTLRRSQRIAAQRAKHAAAC</sequence>
<dbReference type="FunFam" id="2.130.10.10:FF:000492">
    <property type="entry name" value="LEC14B homolog isoform X2"/>
    <property type="match status" value="1"/>
</dbReference>
<dbReference type="PANTHER" id="PTHR19847">
    <property type="entry name" value="DDB1- AND CUL4-ASSOCIATED FACTOR 11"/>
    <property type="match status" value="1"/>
</dbReference>
<reference evidence="2" key="1">
    <citation type="submission" date="2019-11" db="EMBL/GenBank/DDBJ databases">
        <title>The nuclear and mitochondrial genomes of Frieseomelitta varia - a highly eusocial stingless bee (Meliponini) with a permanently sterile worker caste.</title>
        <authorList>
            <person name="Freitas F.C.P."/>
            <person name="Lourenco A.P."/>
            <person name="Nunes F.M.F."/>
            <person name="Paschoal A.R."/>
            <person name="Abreu F.C.P."/>
            <person name="Barbin F.O."/>
            <person name="Bataglia L."/>
            <person name="Cardoso-Junior C.A.M."/>
            <person name="Cervoni M.S."/>
            <person name="Silva S.R."/>
            <person name="Dalarmi F."/>
            <person name="Del Lama M.A."/>
            <person name="Depintor T.S."/>
            <person name="Ferreira K.M."/>
            <person name="Goria P.S."/>
            <person name="Jaskot M.C."/>
            <person name="Lago D.C."/>
            <person name="Luna-Lucena D."/>
            <person name="Moda L.M."/>
            <person name="Nascimento L."/>
            <person name="Pedrino M."/>
            <person name="Rabico F.O."/>
            <person name="Sanches F.C."/>
            <person name="Santos D.E."/>
            <person name="Santos C.G."/>
            <person name="Vieira J."/>
            <person name="Lopes T.F."/>
            <person name="Barchuk A.R."/>
            <person name="Hartfelder K."/>
            <person name="Simoes Z.L.P."/>
            <person name="Bitondi M.M.G."/>
            <person name="Pinheiro D.G."/>
        </authorList>
    </citation>
    <scope>NUCLEOTIDE SEQUENCE</scope>
    <source>
        <strain evidence="2">USP_RPSP 00005682</strain>
        <tissue evidence="2">Whole individual</tissue>
    </source>
</reference>
<dbReference type="PANTHER" id="PTHR19847:SF7">
    <property type="entry name" value="DDB1- AND CUL4-ASSOCIATED FACTOR 11"/>
    <property type="match status" value="1"/>
</dbReference>
<keyword evidence="3" id="KW-1185">Reference proteome</keyword>
<accession>A0A833RQT8</accession>
<dbReference type="GO" id="GO:0080008">
    <property type="term" value="C:Cul4-RING E3 ubiquitin ligase complex"/>
    <property type="evidence" value="ECO:0007669"/>
    <property type="project" value="TreeGrafter"/>
</dbReference>
<evidence type="ECO:0000313" key="3">
    <source>
        <dbReference type="Proteomes" id="UP000655588"/>
    </source>
</evidence>
<organism evidence="2 3">
    <name type="scientific">Frieseomelitta varia</name>
    <dbReference type="NCBI Taxonomy" id="561572"/>
    <lineage>
        <taxon>Eukaryota</taxon>
        <taxon>Metazoa</taxon>
        <taxon>Ecdysozoa</taxon>
        <taxon>Arthropoda</taxon>
        <taxon>Hexapoda</taxon>
        <taxon>Insecta</taxon>
        <taxon>Pterygota</taxon>
        <taxon>Neoptera</taxon>
        <taxon>Endopterygota</taxon>
        <taxon>Hymenoptera</taxon>
        <taxon>Apocrita</taxon>
        <taxon>Aculeata</taxon>
        <taxon>Apoidea</taxon>
        <taxon>Anthophila</taxon>
        <taxon>Apidae</taxon>
        <taxon>Frieseomelitta</taxon>
    </lineage>
</organism>
<proteinExistence type="predicted"/>
<dbReference type="InterPro" id="IPR036322">
    <property type="entry name" value="WD40_repeat_dom_sf"/>
</dbReference>
<dbReference type="SMART" id="SM00320">
    <property type="entry name" value="WD40"/>
    <property type="match status" value="6"/>
</dbReference>
<name>A0A833RQT8_9HYME</name>
<dbReference type="InterPro" id="IPR001680">
    <property type="entry name" value="WD40_rpt"/>
</dbReference>
<dbReference type="EMBL" id="WNWW01000826">
    <property type="protein sequence ID" value="KAF3421711.1"/>
    <property type="molecule type" value="Genomic_DNA"/>
</dbReference>
<feature type="repeat" description="WD" evidence="1">
    <location>
        <begin position="384"/>
        <end position="418"/>
    </location>
</feature>
<keyword evidence="1" id="KW-0853">WD repeat</keyword>
<dbReference type="InterPro" id="IPR015943">
    <property type="entry name" value="WD40/YVTN_repeat-like_dom_sf"/>
</dbReference>
<dbReference type="Pfam" id="PF00400">
    <property type="entry name" value="WD40"/>
    <property type="match status" value="4"/>
</dbReference>
<dbReference type="Gene3D" id="2.130.10.10">
    <property type="entry name" value="YVTN repeat-like/Quinoprotein amine dehydrogenase"/>
    <property type="match status" value="2"/>
</dbReference>
<evidence type="ECO:0000256" key="1">
    <source>
        <dbReference type="PROSITE-ProRule" id="PRU00221"/>
    </source>
</evidence>
<feature type="repeat" description="WD" evidence="1">
    <location>
        <begin position="336"/>
        <end position="369"/>
    </location>
</feature>
<dbReference type="PROSITE" id="PS50294">
    <property type="entry name" value="WD_REPEATS_REGION"/>
    <property type="match status" value="2"/>
</dbReference>
<evidence type="ECO:0000313" key="2">
    <source>
        <dbReference type="EMBL" id="KAF3421711.1"/>
    </source>
</evidence>
<dbReference type="PROSITE" id="PS50082">
    <property type="entry name" value="WD_REPEATS_2"/>
    <property type="match status" value="3"/>
</dbReference>
<protein>
    <recommendedName>
        <fullName evidence="4">DDB1-and CUL4-associated factor 11</fullName>
    </recommendedName>
</protein>
<dbReference type="SUPFAM" id="SSF50978">
    <property type="entry name" value="WD40 repeat-like"/>
    <property type="match status" value="1"/>
</dbReference>
<dbReference type="Proteomes" id="UP000655588">
    <property type="component" value="Unassembled WGS sequence"/>
</dbReference>
<feature type="repeat" description="WD" evidence="1">
    <location>
        <begin position="513"/>
        <end position="554"/>
    </location>
</feature>
<evidence type="ECO:0008006" key="4">
    <source>
        <dbReference type="Google" id="ProtNLM"/>
    </source>
</evidence>
<dbReference type="AlphaFoldDB" id="A0A833RQT8"/>
<dbReference type="GO" id="GO:0043161">
    <property type="term" value="P:proteasome-mediated ubiquitin-dependent protein catabolic process"/>
    <property type="evidence" value="ECO:0007669"/>
    <property type="project" value="TreeGrafter"/>
</dbReference>
<gene>
    <name evidence="2" type="ORF">E2986_12362</name>
</gene>
<comment type="caution">
    <text evidence="2">The sequence shown here is derived from an EMBL/GenBank/DDBJ whole genome shotgun (WGS) entry which is preliminary data.</text>
</comment>